<evidence type="ECO:0000256" key="1">
    <source>
        <dbReference type="SAM" id="Coils"/>
    </source>
</evidence>
<keyword evidence="1" id="KW-0175">Coiled coil</keyword>
<protein>
    <recommendedName>
        <fullName evidence="4">t-SNARE coiled-coil homology domain-containing protein</fullName>
    </recommendedName>
</protein>
<name>A0A2M7TGH9_UNCKA</name>
<comment type="caution">
    <text evidence="2">The sequence shown here is derived from an EMBL/GenBank/DDBJ whole genome shotgun (WGS) entry which is preliminary data.</text>
</comment>
<dbReference type="EMBL" id="PFNL01000151">
    <property type="protein sequence ID" value="PIZ45068.1"/>
    <property type="molecule type" value="Genomic_DNA"/>
</dbReference>
<dbReference type="SUPFAM" id="SSF57997">
    <property type="entry name" value="Tropomyosin"/>
    <property type="match status" value="1"/>
</dbReference>
<accession>A0A2M7TGH9</accession>
<dbReference type="Gene3D" id="1.20.5.340">
    <property type="match status" value="1"/>
</dbReference>
<gene>
    <name evidence="2" type="ORF">COY32_05655</name>
</gene>
<dbReference type="AlphaFoldDB" id="A0A2M7TGH9"/>
<sequence>MKDQINQIIKNLENHDQRFDKVEQRFDKIDQRFDFIDKRLDSHDQRFDKVEQHLARHDQQLETIAITVVDIQKQVNDIKETMATKTDIAKISNTLDVLVGLHKKTDQELTFMGVRVKRIEEKTEKNTKDIQKIKPLVGLKTT</sequence>
<reference evidence="3" key="1">
    <citation type="submission" date="2017-09" db="EMBL/GenBank/DDBJ databases">
        <title>Depth-based differentiation of microbial function through sediment-hosted aquifers and enrichment of novel symbionts in the deep terrestrial subsurface.</title>
        <authorList>
            <person name="Probst A.J."/>
            <person name="Ladd B."/>
            <person name="Jarett J.K."/>
            <person name="Geller-Mcgrath D.E."/>
            <person name="Sieber C.M.K."/>
            <person name="Emerson J.B."/>
            <person name="Anantharaman K."/>
            <person name="Thomas B.C."/>
            <person name="Malmstrom R."/>
            <person name="Stieglmeier M."/>
            <person name="Klingl A."/>
            <person name="Woyke T."/>
            <person name="Ryan C.M."/>
            <person name="Banfield J.F."/>
        </authorList>
    </citation>
    <scope>NUCLEOTIDE SEQUENCE [LARGE SCALE GENOMIC DNA]</scope>
</reference>
<organism evidence="2 3">
    <name type="scientific">candidate division WWE3 bacterium CG_4_10_14_0_2_um_filter_41_14</name>
    <dbReference type="NCBI Taxonomy" id="1975072"/>
    <lineage>
        <taxon>Bacteria</taxon>
        <taxon>Katanobacteria</taxon>
    </lineage>
</organism>
<feature type="coiled-coil region" evidence="1">
    <location>
        <begin position="5"/>
        <end position="32"/>
    </location>
</feature>
<proteinExistence type="predicted"/>
<evidence type="ECO:0000313" key="3">
    <source>
        <dbReference type="Proteomes" id="UP000228920"/>
    </source>
</evidence>
<dbReference type="Proteomes" id="UP000228920">
    <property type="component" value="Unassembled WGS sequence"/>
</dbReference>
<evidence type="ECO:0000313" key="2">
    <source>
        <dbReference type="EMBL" id="PIZ45068.1"/>
    </source>
</evidence>
<evidence type="ECO:0008006" key="4">
    <source>
        <dbReference type="Google" id="ProtNLM"/>
    </source>
</evidence>